<dbReference type="OrthoDB" id="6058359at2"/>
<dbReference type="KEGG" id="hbh:E4T21_06090"/>
<dbReference type="AlphaFoldDB" id="A0A5C1NG08"/>
<name>A0A5C1NG08_9GAMM</name>
<evidence type="ECO:0000313" key="2">
    <source>
        <dbReference type="EMBL" id="QEM81155.1"/>
    </source>
</evidence>
<evidence type="ECO:0000256" key="1">
    <source>
        <dbReference type="SAM" id="Phobius"/>
    </source>
</evidence>
<keyword evidence="3" id="KW-1185">Reference proteome</keyword>
<feature type="transmembrane region" description="Helical" evidence="1">
    <location>
        <begin position="40"/>
        <end position="59"/>
    </location>
</feature>
<evidence type="ECO:0000313" key="3">
    <source>
        <dbReference type="Proteomes" id="UP000324285"/>
    </source>
</evidence>
<reference evidence="2" key="1">
    <citation type="submission" date="2021-02" db="EMBL/GenBank/DDBJ databases">
        <title>Strain Y2R2, a novel species of the genus Halomonas.</title>
        <authorList>
            <person name="Huang H."/>
        </authorList>
    </citation>
    <scope>NUCLEOTIDE SEQUENCE</scope>
    <source>
        <strain evidence="2">Y2R2</strain>
    </source>
</reference>
<dbReference type="Proteomes" id="UP000324285">
    <property type="component" value="Chromosome"/>
</dbReference>
<keyword evidence="1" id="KW-0812">Transmembrane</keyword>
<feature type="transmembrane region" description="Helical" evidence="1">
    <location>
        <begin position="12"/>
        <end position="34"/>
    </location>
</feature>
<organism evidence="2 3">
    <name type="scientific">Halomonas binhaiensis</name>
    <dbReference type="NCBI Taxonomy" id="2562282"/>
    <lineage>
        <taxon>Bacteria</taxon>
        <taxon>Pseudomonadati</taxon>
        <taxon>Pseudomonadota</taxon>
        <taxon>Gammaproteobacteria</taxon>
        <taxon>Oceanospirillales</taxon>
        <taxon>Halomonadaceae</taxon>
        <taxon>Halomonas</taxon>
    </lineage>
</organism>
<feature type="transmembrane region" description="Helical" evidence="1">
    <location>
        <begin position="123"/>
        <end position="147"/>
    </location>
</feature>
<gene>
    <name evidence="2" type="ORF">E4T21_06090</name>
</gene>
<sequence>MNHYNKTTRFFAAMLVIGGIIGIAIAAILGVQLIRQSWLLAFPMGGLAALFAWAVFTGLRLWQGTPYGRKWAAILFASQIPELTLPGLKYQWYTGAHLSPTLQFGNGSAGADFSANIGASGEFFIGAGVPELVIGINLFAVLAVILLMRANHSFKLKTPPG</sequence>
<accession>A0A5C1NG08</accession>
<keyword evidence="1" id="KW-0472">Membrane</keyword>
<dbReference type="EMBL" id="CP038437">
    <property type="protein sequence ID" value="QEM81155.1"/>
    <property type="molecule type" value="Genomic_DNA"/>
</dbReference>
<keyword evidence="1" id="KW-1133">Transmembrane helix</keyword>
<protein>
    <submittedName>
        <fullName evidence="2">Uncharacterized protein</fullName>
    </submittedName>
</protein>
<dbReference type="RefSeq" id="WP_149284169.1">
    <property type="nucleotide sequence ID" value="NZ_CP038437.2"/>
</dbReference>
<proteinExistence type="predicted"/>